<evidence type="ECO:0000256" key="3">
    <source>
        <dbReference type="ARBA" id="ARBA00022801"/>
    </source>
</evidence>
<dbReference type="GO" id="GO:0006672">
    <property type="term" value="P:ceramide metabolic process"/>
    <property type="evidence" value="ECO:0007669"/>
    <property type="project" value="InterPro"/>
</dbReference>
<keyword evidence="2 8" id="KW-0812">Transmembrane</keyword>
<feature type="transmembrane region" description="Helical" evidence="8">
    <location>
        <begin position="105"/>
        <end position="128"/>
    </location>
</feature>
<dbReference type="AlphaFoldDB" id="A0A6B0TLK1"/>
<evidence type="ECO:0000256" key="1">
    <source>
        <dbReference type="ARBA" id="ARBA00004141"/>
    </source>
</evidence>
<keyword evidence="6" id="KW-0479">Metal-binding</keyword>
<feature type="binding site" evidence="7">
    <location>
        <position position="191"/>
    </location>
    <ligand>
        <name>Zn(2+)</name>
        <dbReference type="ChEBI" id="CHEBI:29105"/>
        <note>catalytic</note>
    </ligand>
</feature>
<protein>
    <recommendedName>
        <fullName evidence="11">Ceramidase</fullName>
    </recommendedName>
</protein>
<evidence type="ECO:0000256" key="6">
    <source>
        <dbReference type="PIRSR" id="PIRSR608901-1"/>
    </source>
</evidence>
<comment type="caution">
    <text evidence="9">The sequence shown here is derived from an EMBL/GenBank/DDBJ whole genome shotgun (WGS) entry which is preliminary data.</text>
</comment>
<keyword evidence="6" id="KW-0106">Calcium</keyword>
<evidence type="ECO:0000256" key="8">
    <source>
        <dbReference type="SAM" id="Phobius"/>
    </source>
</evidence>
<keyword evidence="7" id="KW-0862">Zinc</keyword>
<dbReference type="EMBL" id="WUWG01000003">
    <property type="protein sequence ID" value="MXU65410.1"/>
    <property type="molecule type" value="Genomic_DNA"/>
</dbReference>
<comment type="cofactor">
    <cofactor evidence="7">
        <name>Zn(2+)</name>
        <dbReference type="ChEBI" id="CHEBI:29105"/>
    </cofactor>
</comment>
<evidence type="ECO:0000256" key="7">
    <source>
        <dbReference type="PIRSR" id="PIRSR608901-2"/>
    </source>
</evidence>
<evidence type="ECO:0008006" key="11">
    <source>
        <dbReference type="Google" id="ProtNLM"/>
    </source>
</evidence>
<feature type="transmembrane region" description="Helical" evidence="8">
    <location>
        <begin position="134"/>
        <end position="153"/>
    </location>
</feature>
<dbReference type="Proteomes" id="UP000436016">
    <property type="component" value="Unassembled WGS sequence"/>
</dbReference>
<feature type="transmembrane region" description="Helical" evidence="8">
    <location>
        <begin position="160"/>
        <end position="178"/>
    </location>
</feature>
<dbReference type="GO" id="GO:0016811">
    <property type="term" value="F:hydrolase activity, acting on carbon-nitrogen (but not peptide) bonds, in linear amides"/>
    <property type="evidence" value="ECO:0007669"/>
    <property type="project" value="InterPro"/>
</dbReference>
<evidence type="ECO:0000313" key="9">
    <source>
        <dbReference type="EMBL" id="MXU65410.1"/>
    </source>
</evidence>
<organism evidence="9 10">
    <name type="scientific">Oceanomicrobium pacificus</name>
    <dbReference type="NCBI Taxonomy" id="2692916"/>
    <lineage>
        <taxon>Bacteria</taxon>
        <taxon>Pseudomonadati</taxon>
        <taxon>Pseudomonadota</taxon>
        <taxon>Alphaproteobacteria</taxon>
        <taxon>Rhodobacterales</taxon>
        <taxon>Paracoccaceae</taxon>
        <taxon>Oceanomicrobium</taxon>
    </lineage>
</organism>
<feature type="binding site" evidence="7">
    <location>
        <position position="68"/>
    </location>
    <ligand>
        <name>Zn(2+)</name>
        <dbReference type="ChEBI" id="CHEBI:29105"/>
        <note>catalytic</note>
    </ligand>
</feature>
<sequence length="222" mass="24632">MNWLEQIDSYCERTDPTFWSEPVNAVTNLAFLIAAYWIWRRHRQDFDTGEAILMGWLVMIGIGSFLFHTVAQAWAAALDTLPILGFVLTYIYLATVRFLRFPPWAGVVAVIGFFPYAAGFATLLMLGWGPMNGSVSYIPVAVLIAVYGLVLLWREPATGVRLLTGAAILALSLFFRSIDEAVCAALPLGTHFLWHLLNGLMLGWMIRAMVLGPRPRASLPAA</sequence>
<proteinExistence type="predicted"/>
<reference evidence="9 10" key="1">
    <citation type="submission" date="2019-12" db="EMBL/GenBank/DDBJ databases">
        <title>Strain KN286 was isolated from seawater, which was collected from Caroline Seamount in the tropical western Pacific.</title>
        <authorList>
            <person name="Wang Q."/>
        </authorList>
    </citation>
    <scope>NUCLEOTIDE SEQUENCE [LARGE SCALE GENOMIC DNA]</scope>
    <source>
        <strain evidence="9 10">KN286</strain>
    </source>
</reference>
<keyword evidence="4 8" id="KW-1133">Transmembrane helix</keyword>
<feature type="binding site" evidence="6">
    <location>
        <position position="21"/>
    </location>
    <ligand>
        <name>Ca(2+)</name>
        <dbReference type="ChEBI" id="CHEBI:29108"/>
    </ligand>
</feature>
<evidence type="ECO:0000313" key="10">
    <source>
        <dbReference type="Proteomes" id="UP000436016"/>
    </source>
</evidence>
<keyword evidence="5 8" id="KW-0472">Membrane</keyword>
<dbReference type="RefSeq" id="WP_160853864.1">
    <property type="nucleotide sequence ID" value="NZ_WUWG01000003.1"/>
</dbReference>
<comment type="subcellular location">
    <subcellularLocation>
        <location evidence="1">Membrane</location>
        <topology evidence="1">Multi-pass membrane protein</topology>
    </subcellularLocation>
</comment>
<evidence type="ECO:0000256" key="4">
    <source>
        <dbReference type="ARBA" id="ARBA00022989"/>
    </source>
</evidence>
<feature type="transmembrane region" description="Helical" evidence="8">
    <location>
        <begin position="184"/>
        <end position="206"/>
    </location>
</feature>
<evidence type="ECO:0000256" key="5">
    <source>
        <dbReference type="ARBA" id="ARBA00023136"/>
    </source>
</evidence>
<keyword evidence="10" id="KW-1185">Reference proteome</keyword>
<accession>A0A6B0TLK1</accession>
<dbReference type="InterPro" id="IPR008901">
    <property type="entry name" value="ACER"/>
</dbReference>
<dbReference type="GO" id="GO:0016020">
    <property type="term" value="C:membrane"/>
    <property type="evidence" value="ECO:0007669"/>
    <property type="project" value="UniProtKB-SubCell"/>
</dbReference>
<gene>
    <name evidence="9" type="ORF">GSH16_08110</name>
</gene>
<feature type="transmembrane region" description="Helical" evidence="8">
    <location>
        <begin position="73"/>
        <end position="93"/>
    </location>
</feature>
<name>A0A6B0TLK1_9RHOB</name>
<feature type="binding site" evidence="7">
    <location>
        <position position="195"/>
    </location>
    <ligand>
        <name>Zn(2+)</name>
        <dbReference type="ChEBI" id="CHEBI:29105"/>
        <note>catalytic</note>
    </ligand>
</feature>
<keyword evidence="3" id="KW-0378">Hydrolase</keyword>
<dbReference type="GO" id="GO:0046872">
    <property type="term" value="F:metal ion binding"/>
    <property type="evidence" value="ECO:0007669"/>
    <property type="project" value="UniProtKB-KW"/>
</dbReference>
<dbReference type="Pfam" id="PF05875">
    <property type="entry name" value="Ceramidase"/>
    <property type="match status" value="1"/>
</dbReference>
<feature type="transmembrane region" description="Helical" evidence="8">
    <location>
        <begin position="22"/>
        <end position="39"/>
    </location>
</feature>
<feature type="transmembrane region" description="Helical" evidence="8">
    <location>
        <begin position="51"/>
        <end position="67"/>
    </location>
</feature>
<evidence type="ECO:0000256" key="2">
    <source>
        <dbReference type="ARBA" id="ARBA00022692"/>
    </source>
</evidence>